<protein>
    <submittedName>
        <fullName evidence="5">Response regulator</fullName>
    </submittedName>
</protein>
<dbReference type="PROSITE" id="PS50110">
    <property type="entry name" value="RESPONSE_REGULATORY"/>
    <property type="match status" value="1"/>
</dbReference>
<dbReference type="SMART" id="SM00448">
    <property type="entry name" value="REC"/>
    <property type="match status" value="1"/>
</dbReference>
<feature type="domain" description="Response regulatory" evidence="4">
    <location>
        <begin position="5"/>
        <end position="121"/>
    </location>
</feature>
<organism evidence="5 6">
    <name type="scientific">Candidatus Pristimantibacillus lignocellulolyticus</name>
    <dbReference type="NCBI Taxonomy" id="2994561"/>
    <lineage>
        <taxon>Bacteria</taxon>
        <taxon>Bacillati</taxon>
        <taxon>Bacillota</taxon>
        <taxon>Bacilli</taxon>
        <taxon>Bacillales</taxon>
        <taxon>Paenibacillaceae</taxon>
        <taxon>Candidatus Pristimantibacillus</taxon>
    </lineage>
</organism>
<dbReference type="PANTHER" id="PTHR45339:SF1">
    <property type="entry name" value="HYBRID SIGNAL TRANSDUCTION HISTIDINE KINASE J"/>
    <property type="match status" value="1"/>
</dbReference>
<dbReference type="Gene3D" id="3.40.50.2300">
    <property type="match status" value="1"/>
</dbReference>
<accession>A0A9J6ZHI7</accession>
<dbReference type="InterPro" id="IPR001789">
    <property type="entry name" value="Sig_transdc_resp-reg_receiver"/>
</dbReference>
<evidence type="ECO:0000313" key="5">
    <source>
        <dbReference type="EMBL" id="URN95643.1"/>
    </source>
</evidence>
<evidence type="ECO:0000256" key="2">
    <source>
        <dbReference type="ARBA" id="ARBA00023012"/>
    </source>
</evidence>
<dbReference type="SUPFAM" id="SSF52172">
    <property type="entry name" value="CheY-like"/>
    <property type="match status" value="1"/>
</dbReference>
<dbReference type="PANTHER" id="PTHR45339">
    <property type="entry name" value="HYBRID SIGNAL TRANSDUCTION HISTIDINE KINASE J"/>
    <property type="match status" value="1"/>
</dbReference>
<evidence type="ECO:0000256" key="3">
    <source>
        <dbReference type="PROSITE-ProRule" id="PRU00169"/>
    </source>
</evidence>
<dbReference type="EMBL" id="CP097899">
    <property type="protein sequence ID" value="URN95643.1"/>
    <property type="molecule type" value="Genomic_DNA"/>
</dbReference>
<dbReference type="GO" id="GO:0000160">
    <property type="term" value="P:phosphorelay signal transduction system"/>
    <property type="evidence" value="ECO:0007669"/>
    <property type="project" value="UniProtKB-KW"/>
</dbReference>
<keyword evidence="2" id="KW-0902">Two-component regulatory system</keyword>
<evidence type="ECO:0000313" key="6">
    <source>
        <dbReference type="Proteomes" id="UP001056756"/>
    </source>
</evidence>
<dbReference type="InterPro" id="IPR011006">
    <property type="entry name" value="CheY-like_superfamily"/>
</dbReference>
<dbReference type="Pfam" id="PF00072">
    <property type="entry name" value="Response_reg"/>
    <property type="match status" value="1"/>
</dbReference>
<evidence type="ECO:0000259" key="4">
    <source>
        <dbReference type="PROSITE" id="PS50110"/>
    </source>
</evidence>
<proteinExistence type="predicted"/>
<dbReference type="KEGG" id="plig:NAG76_05205"/>
<dbReference type="AlphaFoldDB" id="A0A9J6ZHI7"/>
<feature type="modified residue" description="4-aspartylphosphate" evidence="3">
    <location>
        <position position="54"/>
    </location>
</feature>
<evidence type="ECO:0000256" key="1">
    <source>
        <dbReference type="ARBA" id="ARBA00022553"/>
    </source>
</evidence>
<reference evidence="5" key="1">
    <citation type="submission" date="2022-05" db="EMBL/GenBank/DDBJ databases">
        <title>Novel bacterial taxa in a minimal lignocellulolytic consortium and its capacity to transform plastics disclosed by genome-resolved metagenomics.</title>
        <authorList>
            <person name="Rodriguez C.A.D."/>
            <person name="Diaz-Garcia L."/>
            <person name="Herrera K."/>
            <person name="Tarazona N.A."/>
            <person name="Sproer C."/>
            <person name="Overmann J."/>
            <person name="Jimenez D.J."/>
        </authorList>
    </citation>
    <scope>NUCLEOTIDE SEQUENCE</scope>
    <source>
        <strain evidence="5">MAG5</strain>
    </source>
</reference>
<keyword evidence="1 3" id="KW-0597">Phosphoprotein</keyword>
<sequence>MHTYIILLVEDNEMNRDMLSRRLVRKGFRVITAEDGQQGIDLAIQENPDLILMDMSLPVVDGWEATKIIKSSPKTQSIPVIALTAHAMAGDEKKAYSAGCDDFDTKPIMLDRLLGKIEERLTKHIE</sequence>
<dbReference type="Proteomes" id="UP001056756">
    <property type="component" value="Chromosome"/>
</dbReference>
<name>A0A9J6ZHI7_9BACL</name>
<gene>
    <name evidence="5" type="ORF">NAG76_05205</name>
</gene>